<gene>
    <name evidence="5" type="ORF">HNR28_000112</name>
</gene>
<dbReference type="InterPro" id="IPR011991">
    <property type="entry name" value="ArsR-like_HTH"/>
</dbReference>
<dbReference type="EMBL" id="JACHIB010000001">
    <property type="protein sequence ID" value="MBB6082094.1"/>
    <property type="molecule type" value="Genomic_DNA"/>
</dbReference>
<dbReference type="Pfam" id="PF13412">
    <property type="entry name" value="HTH_24"/>
    <property type="match status" value="1"/>
</dbReference>
<accession>A0A7W9TK51</accession>
<dbReference type="CDD" id="cd00090">
    <property type="entry name" value="HTH_ARSR"/>
    <property type="match status" value="1"/>
</dbReference>
<sequence length="157" mass="17295">MPKLELDDLDRRILDILQQDGALGNQELAARAHTSPPTCLRRVRRLTRAGVIQRRVAILDPALMGTALTVLIEVTLDAQAAAQADAFEARLLAEPAIQQCYRVSSGPDFMLVALVADMAAYQALALRCLTGDPRVRNVRSFFATRRSKFDTRIPLAP</sequence>
<comment type="caution">
    <text evidence="5">The sequence shown here is derived from an EMBL/GenBank/DDBJ whole genome shotgun (WGS) entry which is preliminary data.</text>
</comment>
<dbReference type="PANTHER" id="PTHR30154">
    <property type="entry name" value="LEUCINE-RESPONSIVE REGULATORY PROTEIN"/>
    <property type="match status" value="1"/>
</dbReference>
<feature type="domain" description="HTH asnC-type" evidence="4">
    <location>
        <begin position="6"/>
        <end position="67"/>
    </location>
</feature>
<dbReference type="Pfam" id="PF01037">
    <property type="entry name" value="AsnC_trans_reg"/>
    <property type="match status" value="1"/>
</dbReference>
<evidence type="ECO:0000313" key="5">
    <source>
        <dbReference type="EMBL" id="MBB6082094.1"/>
    </source>
</evidence>
<evidence type="ECO:0000259" key="4">
    <source>
        <dbReference type="PROSITE" id="PS50956"/>
    </source>
</evidence>
<reference evidence="5 6" key="1">
    <citation type="submission" date="2020-08" db="EMBL/GenBank/DDBJ databases">
        <title>Genomic Encyclopedia of Type Strains, Phase IV (KMG-IV): sequencing the most valuable type-strain genomes for metagenomic binning, comparative biology and taxonomic classification.</title>
        <authorList>
            <person name="Goeker M."/>
        </authorList>
    </citation>
    <scope>NUCLEOTIDE SEQUENCE [LARGE SCALE GENOMIC DNA]</scope>
    <source>
        <strain evidence="5 6">DSM 12141</strain>
    </source>
</reference>
<dbReference type="InterPro" id="IPR036390">
    <property type="entry name" value="WH_DNA-bd_sf"/>
</dbReference>
<dbReference type="SUPFAM" id="SSF54909">
    <property type="entry name" value="Dimeric alpha+beta barrel"/>
    <property type="match status" value="1"/>
</dbReference>
<dbReference type="PROSITE" id="PS50956">
    <property type="entry name" value="HTH_ASNC_2"/>
    <property type="match status" value="1"/>
</dbReference>
<evidence type="ECO:0000256" key="1">
    <source>
        <dbReference type="ARBA" id="ARBA00023015"/>
    </source>
</evidence>
<dbReference type="GO" id="GO:0043200">
    <property type="term" value="P:response to amino acid"/>
    <property type="evidence" value="ECO:0007669"/>
    <property type="project" value="TreeGrafter"/>
</dbReference>
<dbReference type="Proteomes" id="UP000541136">
    <property type="component" value="Unassembled WGS sequence"/>
</dbReference>
<dbReference type="InterPro" id="IPR011008">
    <property type="entry name" value="Dimeric_a/b-barrel"/>
</dbReference>
<dbReference type="AlphaFoldDB" id="A0A7W9TK51"/>
<dbReference type="Gene3D" id="1.10.10.10">
    <property type="entry name" value="Winged helix-like DNA-binding domain superfamily/Winged helix DNA-binding domain"/>
    <property type="match status" value="1"/>
</dbReference>
<proteinExistence type="predicted"/>
<keyword evidence="3" id="KW-0804">Transcription</keyword>
<dbReference type="RefSeq" id="WP_052355540.1">
    <property type="nucleotide sequence ID" value="NZ_JACHIB010000001.1"/>
</dbReference>
<dbReference type="SMART" id="SM00344">
    <property type="entry name" value="HTH_ASNC"/>
    <property type="match status" value="1"/>
</dbReference>
<dbReference type="GO" id="GO:0043565">
    <property type="term" value="F:sequence-specific DNA binding"/>
    <property type="evidence" value="ECO:0007669"/>
    <property type="project" value="InterPro"/>
</dbReference>
<dbReference type="InterPro" id="IPR019887">
    <property type="entry name" value="Tscrpt_reg_AsnC/Lrp_C"/>
</dbReference>
<dbReference type="InterPro" id="IPR000485">
    <property type="entry name" value="AsnC-type_HTH_dom"/>
</dbReference>
<protein>
    <submittedName>
        <fullName evidence="5">Lrp/AsnC family leucine-responsive transcriptional regulator</fullName>
    </submittedName>
</protein>
<evidence type="ECO:0000313" key="6">
    <source>
        <dbReference type="Proteomes" id="UP000541136"/>
    </source>
</evidence>
<dbReference type="PANTHER" id="PTHR30154:SF34">
    <property type="entry name" value="TRANSCRIPTIONAL REGULATOR AZLB"/>
    <property type="match status" value="1"/>
</dbReference>
<evidence type="ECO:0000256" key="3">
    <source>
        <dbReference type="ARBA" id="ARBA00023163"/>
    </source>
</evidence>
<dbReference type="PRINTS" id="PR00033">
    <property type="entry name" value="HTHASNC"/>
</dbReference>
<dbReference type="SUPFAM" id="SSF46785">
    <property type="entry name" value="Winged helix' DNA-binding domain"/>
    <property type="match status" value="1"/>
</dbReference>
<name>A0A7W9TK51_CASDE</name>
<keyword evidence="2" id="KW-0238">DNA-binding</keyword>
<dbReference type="GO" id="GO:0006355">
    <property type="term" value="P:regulation of DNA-templated transcription"/>
    <property type="evidence" value="ECO:0007669"/>
    <property type="project" value="UniProtKB-ARBA"/>
</dbReference>
<keyword evidence="1" id="KW-0805">Transcription regulation</keyword>
<dbReference type="InterPro" id="IPR036388">
    <property type="entry name" value="WH-like_DNA-bd_sf"/>
</dbReference>
<dbReference type="InterPro" id="IPR019888">
    <property type="entry name" value="Tscrpt_reg_AsnC-like"/>
</dbReference>
<organism evidence="5 6">
    <name type="scientific">Castellaniella defragrans</name>
    <name type="common">Alcaligenes defragrans</name>
    <dbReference type="NCBI Taxonomy" id="75697"/>
    <lineage>
        <taxon>Bacteria</taxon>
        <taxon>Pseudomonadati</taxon>
        <taxon>Pseudomonadota</taxon>
        <taxon>Betaproteobacteria</taxon>
        <taxon>Burkholderiales</taxon>
        <taxon>Alcaligenaceae</taxon>
        <taxon>Castellaniella</taxon>
    </lineage>
</organism>
<dbReference type="Gene3D" id="3.30.70.920">
    <property type="match status" value="1"/>
</dbReference>
<evidence type="ECO:0000256" key="2">
    <source>
        <dbReference type="ARBA" id="ARBA00023125"/>
    </source>
</evidence>
<dbReference type="GO" id="GO:0005829">
    <property type="term" value="C:cytosol"/>
    <property type="evidence" value="ECO:0007669"/>
    <property type="project" value="TreeGrafter"/>
</dbReference>